<feature type="signal peptide" evidence="8">
    <location>
        <begin position="1"/>
        <end position="27"/>
    </location>
</feature>
<gene>
    <name evidence="9" type="ORF">LMS43_03245</name>
</gene>
<keyword evidence="5 8" id="KW-0732">Signal</keyword>
<comment type="subcellular location">
    <subcellularLocation>
        <location evidence="1">Cell envelope</location>
    </subcellularLocation>
</comment>
<dbReference type="PANTHER" id="PTHR42953">
    <property type="entry name" value="HIGH-AFFINITY ZINC UPTAKE SYSTEM PROTEIN ZNUA-RELATED"/>
    <property type="match status" value="1"/>
</dbReference>
<keyword evidence="3 6" id="KW-0813">Transport</keyword>
<protein>
    <submittedName>
        <fullName evidence="9">Zinc ABC transporter substrate-binding protein</fullName>
    </submittedName>
</protein>
<dbReference type="InterPro" id="IPR006127">
    <property type="entry name" value="ZnuA-like"/>
</dbReference>
<organism evidence="9 10">
    <name type="scientific">Alcaligenes endophyticus</name>
    <dbReference type="NCBI Taxonomy" id="1929088"/>
    <lineage>
        <taxon>Bacteria</taxon>
        <taxon>Pseudomonadati</taxon>
        <taxon>Pseudomonadota</taxon>
        <taxon>Betaproteobacteria</taxon>
        <taxon>Burkholderiales</taxon>
        <taxon>Alcaligenaceae</taxon>
        <taxon>Alcaligenes</taxon>
    </lineage>
</organism>
<evidence type="ECO:0000256" key="8">
    <source>
        <dbReference type="SAM" id="SignalP"/>
    </source>
</evidence>
<keyword evidence="10" id="KW-1185">Reference proteome</keyword>
<dbReference type="Gene3D" id="3.40.50.1980">
    <property type="entry name" value="Nitrogenase molybdenum iron protein domain"/>
    <property type="match status" value="2"/>
</dbReference>
<dbReference type="InterPro" id="IPR006129">
    <property type="entry name" value="AdhesinB"/>
</dbReference>
<dbReference type="Pfam" id="PF01297">
    <property type="entry name" value="ZnuA"/>
    <property type="match status" value="1"/>
</dbReference>
<dbReference type="InterPro" id="IPR050492">
    <property type="entry name" value="Bact_metal-bind_prot9"/>
</dbReference>
<evidence type="ECO:0000256" key="2">
    <source>
        <dbReference type="ARBA" id="ARBA00011028"/>
    </source>
</evidence>
<evidence type="ECO:0000313" key="10">
    <source>
        <dbReference type="Proteomes" id="UP001168613"/>
    </source>
</evidence>
<dbReference type="SUPFAM" id="SSF53807">
    <property type="entry name" value="Helical backbone' metal receptor"/>
    <property type="match status" value="1"/>
</dbReference>
<dbReference type="InterPro" id="IPR006128">
    <property type="entry name" value="Lipoprotein_PsaA-like"/>
</dbReference>
<feature type="region of interest" description="Disordered" evidence="7">
    <location>
        <begin position="121"/>
        <end position="149"/>
    </location>
</feature>
<evidence type="ECO:0000256" key="6">
    <source>
        <dbReference type="RuleBase" id="RU003512"/>
    </source>
</evidence>
<dbReference type="PRINTS" id="PR00691">
    <property type="entry name" value="ADHESINB"/>
</dbReference>
<dbReference type="PANTHER" id="PTHR42953:SF1">
    <property type="entry name" value="METAL-BINDING PROTEIN HI_0362-RELATED"/>
    <property type="match status" value="1"/>
</dbReference>
<keyword evidence="4" id="KW-0479">Metal-binding</keyword>
<reference evidence="9" key="1">
    <citation type="submission" date="2021-11" db="EMBL/GenBank/DDBJ databases">
        <title>Draft genome sequence of Alcaligenes endophyticus type strain CCUG 75668T.</title>
        <authorList>
            <person name="Salva-Serra F."/>
            <person name="Duran R.E."/>
            <person name="Seeger M."/>
            <person name="Moore E.R.B."/>
            <person name="Jaen-Luchoro D."/>
        </authorList>
    </citation>
    <scope>NUCLEOTIDE SEQUENCE</scope>
    <source>
        <strain evidence="9">CCUG 75668</strain>
    </source>
</reference>
<dbReference type="Proteomes" id="UP001168613">
    <property type="component" value="Unassembled WGS sequence"/>
</dbReference>
<evidence type="ECO:0000256" key="1">
    <source>
        <dbReference type="ARBA" id="ARBA00004196"/>
    </source>
</evidence>
<feature type="chain" id="PRO_5045133704" evidence="8">
    <location>
        <begin position="28"/>
        <end position="320"/>
    </location>
</feature>
<evidence type="ECO:0000256" key="3">
    <source>
        <dbReference type="ARBA" id="ARBA00022448"/>
    </source>
</evidence>
<accession>A0ABT8EG79</accession>
<evidence type="ECO:0000256" key="7">
    <source>
        <dbReference type="SAM" id="MobiDB-lite"/>
    </source>
</evidence>
<evidence type="ECO:0000256" key="4">
    <source>
        <dbReference type="ARBA" id="ARBA00022723"/>
    </source>
</evidence>
<dbReference type="PRINTS" id="PR00690">
    <property type="entry name" value="ADHESNFAMILY"/>
</dbReference>
<proteinExistence type="inferred from homology"/>
<dbReference type="RefSeq" id="WP_266122376.1">
    <property type="nucleotide sequence ID" value="NZ_JAJHNU010000001.1"/>
</dbReference>
<comment type="similarity">
    <text evidence="2 6">Belongs to the bacterial solute-binding protein 9 family.</text>
</comment>
<comment type="caution">
    <text evidence="9">The sequence shown here is derived from an EMBL/GenBank/DDBJ whole genome shotgun (WGS) entry which is preliminary data.</text>
</comment>
<evidence type="ECO:0000256" key="5">
    <source>
        <dbReference type="ARBA" id="ARBA00022729"/>
    </source>
</evidence>
<evidence type="ECO:0000313" key="9">
    <source>
        <dbReference type="EMBL" id="MDN4120301.1"/>
    </source>
</evidence>
<sequence>MPTPSLQGFVCNGLLMAIMAIPGAAQAQAVEPLRVVASFSILSDMVQEIGGDKIALSTIVGRDADAHTFEPTPSDTKALTHAQLLIVNGLDFEAWIPRLVQSSGYQGPQLVASAGITPLDFEHTADNNHDHDHDHEDHDHGHSHGQHDPHAWQSLQQAQVYVKNIAVGLAQADPANADYYQARAQDYAQRMQSLDQHWRAQFARVPSDKRRVITSHDAFAYFAKAYDIQFLPLLGVSNMAEPSAKEMATLIKQARDEHIAAIFTENVVSPKLAQQMAREVGTKLGGVLYSDALGPEGSEAGTYLGMMDWNAKQVYEALQP</sequence>
<dbReference type="EMBL" id="JAJHNU010000001">
    <property type="protein sequence ID" value="MDN4120301.1"/>
    <property type="molecule type" value="Genomic_DNA"/>
</dbReference>
<name>A0ABT8EG79_9BURK</name>